<evidence type="ECO:0000313" key="3">
    <source>
        <dbReference type="Proteomes" id="UP000609849"/>
    </source>
</evidence>
<accession>A0ABR7JM78</accession>
<dbReference type="RefSeq" id="WP_187127838.1">
    <property type="nucleotide sequence ID" value="NZ_JACRWE010000002.1"/>
</dbReference>
<dbReference type="Proteomes" id="UP000609849">
    <property type="component" value="Unassembled WGS sequence"/>
</dbReference>
<dbReference type="PANTHER" id="PTHR40032">
    <property type="entry name" value="EXPORTED PROTEIN-RELATED"/>
    <property type="match status" value="1"/>
</dbReference>
<keyword evidence="3" id="KW-1185">Reference proteome</keyword>
<gene>
    <name evidence="2" type="ORF">H8923_03805</name>
</gene>
<proteinExistence type="predicted"/>
<feature type="domain" description="Putative amidase" evidence="1">
    <location>
        <begin position="7"/>
        <end position="161"/>
    </location>
</feature>
<comment type="caution">
    <text evidence="2">The sequence shown here is derived from an EMBL/GenBank/DDBJ whole genome shotgun (WGS) entry which is preliminary data.</text>
</comment>
<evidence type="ECO:0000313" key="2">
    <source>
        <dbReference type="EMBL" id="MBC5995872.1"/>
    </source>
</evidence>
<organism evidence="2 3">
    <name type="scientific">Romboutsia faecis</name>
    <dbReference type="NCBI Taxonomy" id="2764597"/>
    <lineage>
        <taxon>Bacteria</taxon>
        <taxon>Bacillati</taxon>
        <taxon>Bacillota</taxon>
        <taxon>Clostridia</taxon>
        <taxon>Peptostreptococcales</taxon>
        <taxon>Peptostreptococcaceae</taxon>
        <taxon>Romboutsia</taxon>
    </lineage>
</organism>
<dbReference type="PANTHER" id="PTHR40032:SF1">
    <property type="entry name" value="EXPORTED PROTEIN"/>
    <property type="match status" value="1"/>
</dbReference>
<dbReference type="EMBL" id="JACRWE010000002">
    <property type="protein sequence ID" value="MBC5995872.1"/>
    <property type="molecule type" value="Genomic_DNA"/>
</dbReference>
<evidence type="ECO:0000259" key="1">
    <source>
        <dbReference type="Pfam" id="PF12671"/>
    </source>
</evidence>
<sequence length="173" mass="20354">MKELKPYNREAAAAYAKKWALGRNREYKDYENWGGDCTNFISQCLKAGDIPFDHSGSDVLKQWYWYSDNSRTPTWTAAEPFYKYITGNNNENTSNYGVYARLANYNELELGDIVQLIYEGRAYHNMIITDVILEGEYLIDYLICQHTSDLLNYPLSLKEGERRYLKILGYYEW</sequence>
<protein>
    <submittedName>
        <fullName evidence="2">Amidase domain-containing protein</fullName>
    </submittedName>
</protein>
<dbReference type="Pfam" id="PF12671">
    <property type="entry name" value="Amidase_6"/>
    <property type="match status" value="1"/>
</dbReference>
<reference evidence="2 3" key="1">
    <citation type="submission" date="2020-08" db="EMBL/GenBank/DDBJ databases">
        <authorList>
            <person name="Liu C."/>
            <person name="Sun Q."/>
        </authorList>
    </citation>
    <scope>NUCLEOTIDE SEQUENCE [LARGE SCALE GENOMIC DNA]</scope>
    <source>
        <strain evidence="2 3">NSJ-18</strain>
    </source>
</reference>
<name>A0ABR7JM78_9FIRM</name>
<dbReference type="InterPro" id="IPR024301">
    <property type="entry name" value="Amidase_6"/>
</dbReference>